<gene>
    <name evidence="2 5" type="primary">sspK</name>
    <name evidence="5" type="ORF">QQS35_15625</name>
</gene>
<comment type="subcellular location">
    <subcellularLocation>
        <location evidence="2">Spore core</location>
    </subcellularLocation>
</comment>
<comment type="caution">
    <text evidence="5">The sequence shown here is derived from an EMBL/GenBank/DDBJ whole genome shotgun (WGS) entry which is preliminary data.</text>
</comment>
<dbReference type="Proteomes" id="UP001235343">
    <property type="component" value="Unassembled WGS sequence"/>
</dbReference>
<dbReference type="EMBL" id="JASTZU010000048">
    <property type="protein sequence ID" value="MDL4841869.1"/>
    <property type="molecule type" value="Genomic_DNA"/>
</dbReference>
<dbReference type="NCBIfam" id="TIGR03091">
    <property type="entry name" value="SASP_sspK"/>
    <property type="match status" value="1"/>
</dbReference>
<comment type="induction">
    <text evidence="2">Expressed only in the forespore compartment of sporulating cells.</text>
</comment>
<protein>
    <recommendedName>
        <fullName evidence="2 3">Small, acid-soluble spore protein K</fullName>
        <shortName evidence="2">SASP K</shortName>
    </recommendedName>
</protein>
<accession>A0ABT7L7M9</accession>
<feature type="region of interest" description="Disordered" evidence="4">
    <location>
        <begin position="1"/>
        <end position="48"/>
    </location>
</feature>
<keyword evidence="6" id="KW-1185">Reference proteome</keyword>
<comment type="similarity">
    <text evidence="2">Belongs to the SspK family.</text>
</comment>
<evidence type="ECO:0000256" key="4">
    <source>
        <dbReference type="SAM" id="MobiDB-lite"/>
    </source>
</evidence>
<reference evidence="5 6" key="1">
    <citation type="submission" date="2023-06" db="EMBL/GenBank/DDBJ databases">
        <title>Aquibacillus rhizosphaerae LR5S19.</title>
        <authorList>
            <person name="Sun J.-Q."/>
        </authorList>
    </citation>
    <scope>NUCLEOTIDE SEQUENCE [LARGE SCALE GENOMIC DNA]</scope>
    <source>
        <strain evidence="5 6">LR5S19</strain>
    </source>
</reference>
<keyword evidence="1 2" id="KW-0749">Sporulation</keyword>
<proteinExistence type="evidence at transcript level"/>
<evidence type="ECO:0000313" key="6">
    <source>
        <dbReference type="Proteomes" id="UP001235343"/>
    </source>
</evidence>
<evidence type="ECO:0000256" key="1">
    <source>
        <dbReference type="ARBA" id="ARBA00022969"/>
    </source>
</evidence>
<dbReference type="InterPro" id="IPR012611">
    <property type="entry name" value="SASP_SspK"/>
</dbReference>
<evidence type="ECO:0000256" key="2">
    <source>
        <dbReference type="HAMAP-Rule" id="MF_01504"/>
    </source>
</evidence>
<dbReference type="Pfam" id="PF08176">
    <property type="entry name" value="SspK"/>
    <property type="match status" value="1"/>
</dbReference>
<evidence type="ECO:0000256" key="3">
    <source>
        <dbReference type="NCBIfam" id="TIGR03091"/>
    </source>
</evidence>
<organism evidence="5 6">
    <name type="scientific">Aquibacillus rhizosphaerae</name>
    <dbReference type="NCBI Taxonomy" id="3051431"/>
    <lineage>
        <taxon>Bacteria</taxon>
        <taxon>Bacillati</taxon>
        <taxon>Bacillota</taxon>
        <taxon>Bacilli</taxon>
        <taxon>Bacillales</taxon>
        <taxon>Bacillaceae</taxon>
        <taxon>Aquibacillus</taxon>
    </lineage>
</organism>
<sequence>MRNKKYGFPVDRPHMDGLPRARAEYSSKRADGSINTQPQERMQKSSKR</sequence>
<dbReference type="RefSeq" id="WP_285933147.1">
    <property type="nucleotide sequence ID" value="NZ_JASTZU010000048.1"/>
</dbReference>
<evidence type="ECO:0000313" key="5">
    <source>
        <dbReference type="EMBL" id="MDL4841869.1"/>
    </source>
</evidence>
<name>A0ABT7L7M9_9BACI</name>
<dbReference type="HAMAP" id="MF_01504">
    <property type="entry name" value="SspK"/>
    <property type="match status" value="1"/>
</dbReference>
<feature type="compositionally biased region" description="Basic and acidic residues" evidence="4">
    <location>
        <begin position="11"/>
        <end position="31"/>
    </location>
</feature>